<evidence type="ECO:0000256" key="16">
    <source>
        <dbReference type="ARBA" id="ARBA00036053"/>
    </source>
</evidence>
<keyword evidence="6 24" id="KW-0808">Transferase</keyword>
<comment type="catalytic activity">
    <reaction evidence="20">
        <text>a neolactoside nLc4Cer + GDP-beta-L-fucose = a neolactoside III(3)-alpha-Fuc-nLc4Cer + GDP + H(+)</text>
        <dbReference type="Rhea" id="RHEA:48376"/>
        <dbReference type="ChEBI" id="CHEBI:15378"/>
        <dbReference type="ChEBI" id="CHEBI:57273"/>
        <dbReference type="ChEBI" id="CHEBI:58189"/>
        <dbReference type="ChEBI" id="CHEBI:90376"/>
        <dbReference type="ChEBI" id="CHEBI:90379"/>
    </reaction>
    <physiologicalReaction direction="left-to-right" evidence="20">
        <dbReference type="Rhea" id="RHEA:48377"/>
    </physiologicalReaction>
</comment>
<dbReference type="GeneID" id="115028544"/>
<evidence type="ECO:0000256" key="15">
    <source>
        <dbReference type="ARBA" id="ARBA00029329"/>
    </source>
</evidence>
<feature type="domain" description="Fucosyltransferase N-terminal" evidence="27">
    <location>
        <begin position="94"/>
        <end position="198"/>
    </location>
</feature>
<evidence type="ECO:0000313" key="30">
    <source>
        <dbReference type="RefSeq" id="XP_029318251.1"/>
    </source>
</evidence>
<keyword evidence="5 24" id="KW-0328">Glycosyltransferase</keyword>
<dbReference type="UniPathway" id="UPA00378"/>
<evidence type="ECO:0000256" key="8">
    <source>
        <dbReference type="ARBA" id="ARBA00022968"/>
    </source>
</evidence>
<evidence type="ECO:0000313" key="31">
    <source>
        <dbReference type="RefSeq" id="XP_029318252.1"/>
    </source>
</evidence>
<feature type="domain" description="Fucosyltransferase C-terminal" evidence="26">
    <location>
        <begin position="213"/>
        <end position="386"/>
    </location>
</feature>
<comment type="catalytic activity">
    <reaction evidence="18">
        <text>alpha-N-glycoloylneuraminosyl-(2-&gt;3)-beta-D-galactosyl-(1-&gt;4)-N-acetyl-beta-D-glucosaminyl-(1-&gt;3)-beta-D-galactosyl-(1-&gt;4)-N-acetyl-beta-D-glucosaminyl-(1-&gt;3)-beta-D-galactosyl-(1-&gt;4)-beta-D-glucosyl-(1&lt;-&gt;1')-ceramide + GDP-beta-L-fucose = alpha-N-glycoloylneuraminosyl-(2-&gt;3)-beta-D-galactosyl-(1-&gt;4)-N-acetyl-beta-D-glucosaminyl-(1-&gt;3)-beta-D-galactosyl-(1-&gt;4)-[alpha-L-fucosyl-(1-&gt;3)]-N-acetyl-beta-D-glucosaminyl-(1-&gt;3)-beta-D-galactosyl-(1-&gt;4)-beta-D-glucosyl-(1&lt;-&gt;1')-ceramide + GDP + H(+)</text>
        <dbReference type="Rhea" id="RHEA:48388"/>
        <dbReference type="ChEBI" id="CHEBI:15378"/>
        <dbReference type="ChEBI" id="CHEBI:57273"/>
        <dbReference type="ChEBI" id="CHEBI:58189"/>
        <dbReference type="ChEBI" id="CHEBI:90383"/>
        <dbReference type="ChEBI" id="CHEBI:90384"/>
    </reaction>
    <physiologicalReaction direction="left-to-right" evidence="18">
        <dbReference type="Rhea" id="RHEA:48389"/>
    </physiologicalReaction>
</comment>
<evidence type="ECO:0000256" key="11">
    <source>
        <dbReference type="ARBA" id="ARBA00023098"/>
    </source>
</evidence>
<keyword evidence="10 24" id="KW-0333">Golgi apparatus</keyword>
<dbReference type="EC" id="2.4.1.-" evidence="24"/>
<dbReference type="RefSeq" id="XP_029318250.1">
    <property type="nucleotide sequence ID" value="XM_029462390.1"/>
</dbReference>
<evidence type="ECO:0000256" key="23">
    <source>
        <dbReference type="ARBA" id="ARBA00043838"/>
    </source>
</evidence>
<dbReference type="Gene3D" id="3.40.50.11660">
    <property type="entry name" value="Glycosyl transferase family 10, C-terminal domain"/>
    <property type="match status" value="1"/>
</dbReference>
<comment type="catalytic activity">
    <reaction evidence="16">
        <text>alpha-D-galactosyl-(1-&gt;3)-beta-D-galactosyl-(1-&gt;4)-N-acetyl-beta-D-glucosaminyl-(1-&gt;3)-beta-D-galactosyl-(1-&gt;4)-beta-D-glucosyl-(1&lt;-&gt;1')-ceramide + GDP-beta-L-fucose = a neolactoside IV(3)-alpha-Gal,III(3)-alpha-Fuc-nLc4Cer + GDP + H(+)</text>
        <dbReference type="Rhea" id="RHEA:48380"/>
        <dbReference type="ChEBI" id="CHEBI:15378"/>
        <dbReference type="ChEBI" id="CHEBI:57273"/>
        <dbReference type="ChEBI" id="CHEBI:58189"/>
        <dbReference type="ChEBI" id="CHEBI:90380"/>
        <dbReference type="ChEBI" id="CHEBI:90381"/>
    </reaction>
    <physiologicalReaction direction="left-to-right" evidence="16">
        <dbReference type="Rhea" id="RHEA:48381"/>
    </physiologicalReaction>
</comment>
<dbReference type="PANTHER" id="PTHR11929">
    <property type="entry name" value="ALPHA- 1,3 -FUCOSYLTRANSFERASE"/>
    <property type="match status" value="1"/>
</dbReference>
<dbReference type="InterPro" id="IPR001503">
    <property type="entry name" value="Glyco_trans_10"/>
</dbReference>
<dbReference type="GeneTree" id="ENSGT00940000155095"/>
<dbReference type="AlphaFoldDB" id="A0A6J2S907"/>
<evidence type="ECO:0000256" key="25">
    <source>
        <dbReference type="SAM" id="MobiDB-lite"/>
    </source>
</evidence>
<evidence type="ECO:0000256" key="3">
    <source>
        <dbReference type="ARBA" id="ARBA00008919"/>
    </source>
</evidence>
<evidence type="ECO:0000256" key="7">
    <source>
        <dbReference type="ARBA" id="ARBA00022692"/>
    </source>
</evidence>
<protein>
    <recommendedName>
        <fullName evidence="24">Fucosyltransferase</fullName>
        <ecNumber evidence="24">2.4.1.-</ecNumber>
    </recommendedName>
</protein>
<evidence type="ECO:0000256" key="9">
    <source>
        <dbReference type="ARBA" id="ARBA00022989"/>
    </source>
</evidence>
<keyword evidence="14" id="KW-0325">Glycoprotein</keyword>
<dbReference type="Proteomes" id="UP000504630">
    <property type="component" value="Chromosome 23"/>
</dbReference>
<evidence type="ECO:0000259" key="26">
    <source>
        <dbReference type="Pfam" id="PF00852"/>
    </source>
</evidence>
<sequence length="389" mass="45732">MSSSACQWISPRSIFCSSLLVLCFLSIFLIYYNPDFNYANVGSYLERGRQFCPTMLCTEKAQTQDSDQNSPTELHPHPSDTQENQTIAVDAEPDTILLIWMWPFGYRFDLSCNIFNITRCRLTDDKTLYHKAHGVFFHHRDINYNLVNMPKEPRPSFQKWVWSNMESPANAGQIPKLNDLFNLTCTYRLDSNIPVPYGYQMPLTSKEESFKLPAKDKLVCWIVSNLNANHERVKFYNELKKYIKIHAYGKGFGQRISDEDYSKIVSSCKFYLSFENSIYKDYITEKLYKPMMKGSVPIVLGPSRPSYENHIRADSFIHVNDFSSPKELADRLLYLDQNNSEYMRYFTWTSKFKVRTIHFGKEHACKTCSYLQKHREYQAVHDLNKWYWG</sequence>
<evidence type="ECO:0000256" key="24">
    <source>
        <dbReference type="RuleBase" id="RU003832"/>
    </source>
</evidence>
<gene>
    <name evidence="29 30 31" type="primary">LOC115028544</name>
</gene>
<evidence type="ECO:0000313" key="28">
    <source>
        <dbReference type="Proteomes" id="UP000504630"/>
    </source>
</evidence>
<comment type="pathway">
    <text evidence="1">Protein modification; protein glycosylation.</text>
</comment>
<comment type="subunit">
    <text evidence="4">Homodimer.</text>
</comment>
<keyword evidence="13" id="KW-1015">Disulfide bond</keyword>
<evidence type="ECO:0000256" key="4">
    <source>
        <dbReference type="ARBA" id="ARBA00011738"/>
    </source>
</evidence>
<keyword evidence="8" id="KW-0735">Signal-anchor</keyword>
<dbReference type="GO" id="GO:0032580">
    <property type="term" value="C:Golgi cisterna membrane"/>
    <property type="evidence" value="ECO:0007669"/>
    <property type="project" value="UniProtKB-SubCell"/>
</dbReference>
<comment type="similarity">
    <text evidence="3 24">Belongs to the glycosyltransferase 10 family.</text>
</comment>
<evidence type="ECO:0000256" key="10">
    <source>
        <dbReference type="ARBA" id="ARBA00023034"/>
    </source>
</evidence>
<evidence type="ECO:0000256" key="1">
    <source>
        <dbReference type="ARBA" id="ARBA00004922"/>
    </source>
</evidence>
<evidence type="ECO:0000256" key="21">
    <source>
        <dbReference type="ARBA" id="ARBA00037848"/>
    </source>
</evidence>
<evidence type="ECO:0000256" key="13">
    <source>
        <dbReference type="ARBA" id="ARBA00023157"/>
    </source>
</evidence>
<organism evidence="28 31">
    <name type="scientific">Cottoperca gobio</name>
    <name type="common">Frogmouth</name>
    <name type="synonym">Aphritis gobio</name>
    <dbReference type="NCBI Taxonomy" id="56716"/>
    <lineage>
        <taxon>Eukaryota</taxon>
        <taxon>Metazoa</taxon>
        <taxon>Chordata</taxon>
        <taxon>Craniata</taxon>
        <taxon>Vertebrata</taxon>
        <taxon>Euteleostomi</taxon>
        <taxon>Actinopterygii</taxon>
        <taxon>Neopterygii</taxon>
        <taxon>Teleostei</taxon>
        <taxon>Neoteleostei</taxon>
        <taxon>Acanthomorphata</taxon>
        <taxon>Eupercaria</taxon>
        <taxon>Perciformes</taxon>
        <taxon>Notothenioidei</taxon>
        <taxon>Bovichtidae</taxon>
        <taxon>Cottoperca</taxon>
    </lineage>
</organism>
<comment type="subcellular location">
    <subcellularLocation>
        <location evidence="24">Golgi apparatus</location>
        <location evidence="24">Golgi stack membrane</location>
        <topology evidence="24">Single-pass type II membrane protein</topology>
    </subcellularLocation>
    <subcellularLocation>
        <location evidence="21">Golgi apparatus</location>
        <location evidence="21">trans-Golgi network membrane</location>
        <topology evidence="21">Single-pass type II membrane protein</topology>
    </subcellularLocation>
</comment>
<dbReference type="PANTHER" id="PTHR11929:SF10">
    <property type="entry name" value="4-GALACTOSYL-N-ACETYLGLUCOSAMINIDE 3-ALPHA-L-FUCOSYLTRANSFERASE 9"/>
    <property type="match status" value="1"/>
</dbReference>
<dbReference type="RefSeq" id="XP_029318251.1">
    <property type="nucleotide sequence ID" value="XM_029462391.1"/>
</dbReference>
<evidence type="ECO:0000313" key="29">
    <source>
        <dbReference type="RefSeq" id="XP_029318250.1"/>
    </source>
</evidence>
<accession>A0A6J2S907</accession>
<keyword evidence="12 24" id="KW-0472">Membrane</keyword>
<dbReference type="SUPFAM" id="SSF53756">
    <property type="entry name" value="UDP-Glycosyltransferase/glycogen phosphorylase"/>
    <property type="match status" value="1"/>
</dbReference>
<keyword evidence="9 24" id="KW-1133">Transmembrane helix</keyword>
<keyword evidence="11" id="KW-0443">Lipid metabolism</keyword>
<proteinExistence type="inferred from homology"/>
<keyword evidence="7 24" id="KW-0812">Transmembrane</keyword>
<evidence type="ECO:0000256" key="19">
    <source>
        <dbReference type="ARBA" id="ARBA00036481"/>
    </source>
</evidence>
<evidence type="ECO:0000256" key="6">
    <source>
        <dbReference type="ARBA" id="ARBA00022679"/>
    </source>
</evidence>
<comment type="pathway">
    <text evidence="2">Glycolipid biosynthesis.</text>
</comment>
<dbReference type="InterPro" id="IPR038577">
    <property type="entry name" value="GT10-like_C_sf"/>
</dbReference>
<dbReference type="GO" id="GO:0006629">
    <property type="term" value="P:lipid metabolic process"/>
    <property type="evidence" value="ECO:0007669"/>
    <property type="project" value="UniProtKB-KW"/>
</dbReference>
<comment type="catalytic activity">
    <reaction evidence="15">
        <text>a beta-D-galactosyl-(1-&gt;4)-N-acetyl-beta-D-glucosaminyl derivative + GDP-beta-L-fucose = a beta-D-galactosyl-(1-&gt;4)-[alpha-L-fucosyl-(1-&gt;3)]-N-acetyl-beta-D-glucosaminyl derivative + GDP + H(+)</text>
        <dbReference type="Rhea" id="RHEA:14257"/>
        <dbReference type="ChEBI" id="CHEBI:15378"/>
        <dbReference type="ChEBI" id="CHEBI:57273"/>
        <dbReference type="ChEBI" id="CHEBI:58189"/>
        <dbReference type="ChEBI" id="CHEBI:133507"/>
        <dbReference type="ChEBI" id="CHEBI:137941"/>
        <dbReference type="EC" id="2.4.1.152"/>
    </reaction>
    <physiologicalReaction direction="left-to-right" evidence="15">
        <dbReference type="Rhea" id="RHEA:14258"/>
    </physiologicalReaction>
</comment>
<dbReference type="RefSeq" id="XP_029318252.1">
    <property type="nucleotide sequence ID" value="XM_029462392.1"/>
</dbReference>
<dbReference type="InterPro" id="IPR055270">
    <property type="entry name" value="Glyco_tran_10_C"/>
</dbReference>
<comment type="catalytic activity">
    <reaction evidence="17">
        <text>an alpha-Neu5Ac-(2-&gt;3)-beta-D-Gal-(1-&gt;4)-beta-D-GlcNAc-(1-&gt;3)-beta-D-Gal-(1-&gt;4)-beta-D-GlcNAc derivative + GDP-beta-L-fucose = an alpha-Neu5Ac-(2-&gt;3)-beta-D-Gal-(1-&gt;4)-beta-D-GlcNAc-(1-&gt;3)-beta-D-Gal-(1-&gt;4)-[alpha-L-Fuc-(1-&gt;3)]-beta-D-GlcNAc derivative + GDP + H(+)</text>
        <dbReference type="Rhea" id="RHEA:68044"/>
        <dbReference type="ChEBI" id="CHEBI:15378"/>
        <dbReference type="ChEBI" id="CHEBI:57273"/>
        <dbReference type="ChEBI" id="CHEBI:58189"/>
        <dbReference type="ChEBI" id="CHEBI:145343"/>
        <dbReference type="ChEBI" id="CHEBI:176900"/>
    </reaction>
    <physiologicalReaction direction="left-to-right" evidence="17">
        <dbReference type="Rhea" id="RHEA:68045"/>
    </physiologicalReaction>
</comment>
<evidence type="ECO:0000256" key="14">
    <source>
        <dbReference type="ARBA" id="ARBA00023180"/>
    </source>
</evidence>
<evidence type="ECO:0000256" key="20">
    <source>
        <dbReference type="ARBA" id="ARBA00036757"/>
    </source>
</evidence>
<evidence type="ECO:0000256" key="17">
    <source>
        <dbReference type="ARBA" id="ARBA00036234"/>
    </source>
</evidence>
<evidence type="ECO:0000256" key="2">
    <source>
        <dbReference type="ARBA" id="ARBA00004934"/>
    </source>
</evidence>
<dbReference type="OrthoDB" id="427096at2759"/>
<dbReference type="FunFam" id="3.40.50.11660:FF:000001">
    <property type="entry name" value="alpha-(1,3)-fucosyltransferase 9"/>
    <property type="match status" value="1"/>
</dbReference>
<evidence type="ECO:0000256" key="12">
    <source>
        <dbReference type="ARBA" id="ARBA00023136"/>
    </source>
</evidence>
<feature type="region of interest" description="Disordered" evidence="25">
    <location>
        <begin position="63"/>
        <end position="86"/>
    </location>
</feature>
<evidence type="ECO:0000256" key="5">
    <source>
        <dbReference type="ARBA" id="ARBA00022676"/>
    </source>
</evidence>
<comment type="catalytic activity">
    <reaction evidence="19">
        <text>an N-acetyl-alpha-neuraminyl-(2-&gt;3)-beta-D-galactosyl-(1-&gt;4)-N-acetyl-beta-D-glucosaminyl derivative + GDP-beta-L-fucose = an alpha-Neu5Ac-(2-&gt;3)-beta-D-Gal-(1-&gt;4)-[alpha-L-Fuc-(1-&gt;3)]-beta-D-GlcNAc derivative + GDP + H(+)</text>
        <dbReference type="Rhea" id="RHEA:56076"/>
        <dbReference type="ChEBI" id="CHEBI:15378"/>
        <dbReference type="ChEBI" id="CHEBI:57273"/>
        <dbReference type="ChEBI" id="CHEBI:58189"/>
        <dbReference type="ChEBI" id="CHEBI:136545"/>
        <dbReference type="ChEBI" id="CHEBI:139509"/>
    </reaction>
    <physiologicalReaction direction="left-to-right" evidence="19">
        <dbReference type="Rhea" id="RHEA:56077"/>
    </physiologicalReaction>
</comment>
<feature type="transmembrane region" description="Helical" evidence="24">
    <location>
        <begin position="12"/>
        <end position="32"/>
    </location>
</feature>
<feature type="compositionally biased region" description="Polar residues" evidence="25">
    <location>
        <begin position="63"/>
        <end position="72"/>
    </location>
</feature>
<dbReference type="Pfam" id="PF00852">
    <property type="entry name" value="Glyco_transf_10"/>
    <property type="match status" value="1"/>
</dbReference>
<evidence type="ECO:0000256" key="18">
    <source>
        <dbReference type="ARBA" id="ARBA00036295"/>
    </source>
</evidence>
<dbReference type="KEGG" id="cgob:115028544"/>
<dbReference type="Pfam" id="PF17039">
    <property type="entry name" value="Glyco_tran_10_N"/>
    <property type="match status" value="1"/>
</dbReference>
<comment type="catalytic activity">
    <reaction evidence="23">
        <text>an alpha-L-Fuc-(1-&gt;2)-beta-D-Gal-(1-&gt;4)-beta-D-GlcNAc derivative + GDP-beta-L-fucose = an alpha-L-Fuc-(1-&gt;2)-beta-D-Gal-(1-&gt;4)-[alpha-L-Fuc-(1-&gt;3)]-beta-D-GlcNAc derivative + GDP + H(+)</text>
        <dbReference type="Rhea" id="RHEA:77191"/>
        <dbReference type="ChEBI" id="CHEBI:15378"/>
        <dbReference type="ChEBI" id="CHEBI:57273"/>
        <dbReference type="ChEBI" id="CHEBI:58189"/>
        <dbReference type="ChEBI" id="CHEBI:133510"/>
        <dbReference type="ChEBI" id="CHEBI:195560"/>
    </reaction>
    <physiologicalReaction direction="left-to-right" evidence="23">
        <dbReference type="Rhea" id="RHEA:77192"/>
    </physiologicalReaction>
</comment>
<comment type="catalytic activity">
    <reaction evidence="22">
        <text>beta-D-Gal-(1-&gt;4)-beta-D-GlcNAc-(1-&gt;3)-beta-D-Gal-(1-&gt;4)-D-Glc + GDP-beta-L-fucose = beta-D-Gal-(1-&gt;4)-[alpha-L-Fuc-(1-&gt;3)]-beta-D-GlcNAc-(1-&gt;3)-beta-D-Gal-(1-&gt;4)-D-Glc + GDP + H(+)</text>
        <dbReference type="Rhea" id="RHEA:77187"/>
        <dbReference type="ChEBI" id="CHEBI:15378"/>
        <dbReference type="ChEBI" id="CHEBI:57273"/>
        <dbReference type="ChEBI" id="CHEBI:58189"/>
        <dbReference type="ChEBI" id="CHEBI:60239"/>
        <dbReference type="ChEBI" id="CHEBI:61352"/>
    </reaction>
    <physiologicalReaction direction="left-to-right" evidence="22">
        <dbReference type="Rhea" id="RHEA:77188"/>
    </physiologicalReaction>
</comment>
<dbReference type="InterPro" id="IPR031481">
    <property type="entry name" value="Glyco_tran_10_N"/>
</dbReference>
<evidence type="ECO:0000256" key="22">
    <source>
        <dbReference type="ARBA" id="ARBA00043828"/>
    </source>
</evidence>
<evidence type="ECO:0000259" key="27">
    <source>
        <dbReference type="Pfam" id="PF17039"/>
    </source>
</evidence>
<keyword evidence="28" id="KW-1185">Reference proteome</keyword>
<dbReference type="GO" id="GO:0017083">
    <property type="term" value="F:4-galactosyl-N-acetylglucosaminide 3-alpha-L-fucosyltransferase activity"/>
    <property type="evidence" value="ECO:0007669"/>
    <property type="project" value="UniProtKB-EC"/>
</dbReference>
<name>A0A6J2S907_COTGO</name>
<reference evidence="29 30" key="1">
    <citation type="submission" date="2025-04" db="UniProtKB">
        <authorList>
            <consortium name="RefSeq"/>
        </authorList>
    </citation>
    <scope>IDENTIFICATION</scope>
</reference>